<comment type="subcellular location">
    <subcellularLocation>
        <location evidence="1">Membrane</location>
        <topology evidence="1">Multi-pass membrane protein</topology>
    </subcellularLocation>
</comment>
<dbReference type="FunCoup" id="A0A540VCK6">
    <property type="interactions" value="160"/>
</dbReference>
<feature type="domain" description="Sodium/calcium exchanger membrane region" evidence="6">
    <location>
        <begin position="2"/>
        <end position="147"/>
    </location>
</feature>
<evidence type="ECO:0000256" key="4">
    <source>
        <dbReference type="ARBA" id="ARBA00023136"/>
    </source>
</evidence>
<sequence length="329" mass="34566">MIWVTFFVSAAIVVVAAQKLAQYGDVIAIRTRLGGMFIGTLLLAAATSLPELLTTISAINQTVPDLAAGNIFGSCMFNMFMLGVLDLVVRRGRILRVVLRNHAISGGLAVLLGSLSVFFILAKLPWAVGWIGLDSLTLIAVYVGGVWLLNSNNPGISAEAELDAGQAGLPSLTWSIAGFLVATGVLVVVTPWLVSSSKGIAEATGISTGFVGAALVAIVTSLPELVTTIAAARIGAFDLAIGNLFGSNCFNIFALGLTDFFYTQGTFLADIDSTMTLAAVLGVTLTALGLFGNVARIERRLLFIEVDALLIFVLYGLGMWLLYTRGLMA</sequence>
<feature type="transmembrane region" description="Helical" evidence="5">
    <location>
        <begin position="71"/>
        <end position="89"/>
    </location>
</feature>
<evidence type="ECO:0000313" key="7">
    <source>
        <dbReference type="EMBL" id="TQE94508.1"/>
    </source>
</evidence>
<feature type="transmembrane region" description="Helical" evidence="5">
    <location>
        <begin position="36"/>
        <end position="59"/>
    </location>
</feature>
<proteinExistence type="predicted"/>
<feature type="transmembrane region" description="Helical" evidence="5">
    <location>
        <begin position="200"/>
        <end position="222"/>
    </location>
</feature>
<feature type="transmembrane region" description="Helical" evidence="5">
    <location>
        <begin position="127"/>
        <end position="150"/>
    </location>
</feature>
<gene>
    <name evidence="7" type="ORF">FKZ61_16530</name>
</gene>
<reference evidence="7 8" key="1">
    <citation type="submission" date="2019-06" db="EMBL/GenBank/DDBJ databases">
        <title>Genome sequence of Litorilinea aerophila BAA-2444.</title>
        <authorList>
            <person name="Maclea K.S."/>
            <person name="Maurais E.G."/>
            <person name="Iannazzi L.C."/>
        </authorList>
    </citation>
    <scope>NUCLEOTIDE SEQUENCE [LARGE SCALE GENOMIC DNA]</scope>
    <source>
        <strain evidence="7 8">ATCC BAA-2444</strain>
    </source>
</reference>
<evidence type="ECO:0000313" key="8">
    <source>
        <dbReference type="Proteomes" id="UP000317371"/>
    </source>
</evidence>
<dbReference type="InParanoid" id="A0A540VCK6"/>
<dbReference type="PANTHER" id="PTHR10846">
    <property type="entry name" value="SODIUM/POTASSIUM/CALCIUM EXCHANGER"/>
    <property type="match status" value="1"/>
</dbReference>
<dbReference type="Pfam" id="PF01699">
    <property type="entry name" value="Na_Ca_ex"/>
    <property type="match status" value="2"/>
</dbReference>
<evidence type="ECO:0000259" key="6">
    <source>
        <dbReference type="Pfam" id="PF01699"/>
    </source>
</evidence>
<comment type="caution">
    <text evidence="7">The sequence shown here is derived from an EMBL/GenBank/DDBJ whole genome shotgun (WGS) entry which is preliminary data.</text>
</comment>
<feature type="transmembrane region" description="Helical" evidence="5">
    <location>
        <begin position="234"/>
        <end position="255"/>
    </location>
</feature>
<evidence type="ECO:0000256" key="3">
    <source>
        <dbReference type="ARBA" id="ARBA00022989"/>
    </source>
</evidence>
<dbReference type="OrthoDB" id="9794225at2"/>
<keyword evidence="8" id="KW-1185">Reference proteome</keyword>
<dbReference type="InterPro" id="IPR044880">
    <property type="entry name" value="NCX_ion-bd_dom_sf"/>
</dbReference>
<dbReference type="GO" id="GO:0005886">
    <property type="term" value="C:plasma membrane"/>
    <property type="evidence" value="ECO:0007669"/>
    <property type="project" value="TreeGrafter"/>
</dbReference>
<feature type="transmembrane region" description="Helical" evidence="5">
    <location>
        <begin position="302"/>
        <end position="323"/>
    </location>
</feature>
<dbReference type="InterPro" id="IPR004481">
    <property type="entry name" value="K/Na/Ca-exchanger"/>
</dbReference>
<dbReference type="Proteomes" id="UP000317371">
    <property type="component" value="Unassembled WGS sequence"/>
</dbReference>
<evidence type="ECO:0000256" key="2">
    <source>
        <dbReference type="ARBA" id="ARBA00022692"/>
    </source>
</evidence>
<feature type="domain" description="Sodium/calcium exchanger membrane region" evidence="6">
    <location>
        <begin position="174"/>
        <end position="323"/>
    </location>
</feature>
<dbReference type="Gene3D" id="1.20.1420.30">
    <property type="entry name" value="NCX, central ion-binding region"/>
    <property type="match status" value="1"/>
</dbReference>
<dbReference type="AlphaFoldDB" id="A0A540VCK6"/>
<dbReference type="GO" id="GO:0008273">
    <property type="term" value="F:calcium, potassium:sodium antiporter activity"/>
    <property type="evidence" value="ECO:0007669"/>
    <property type="project" value="TreeGrafter"/>
</dbReference>
<name>A0A540VCK6_9CHLR</name>
<feature type="transmembrane region" description="Helical" evidence="5">
    <location>
        <begin position="171"/>
        <end position="194"/>
    </location>
</feature>
<protein>
    <submittedName>
        <fullName evidence="7">Sodium:calcium antiporter</fullName>
    </submittedName>
</protein>
<feature type="transmembrane region" description="Helical" evidence="5">
    <location>
        <begin position="6"/>
        <end position="24"/>
    </location>
</feature>
<keyword evidence="4 5" id="KW-0472">Membrane</keyword>
<evidence type="ECO:0000256" key="5">
    <source>
        <dbReference type="SAM" id="Phobius"/>
    </source>
</evidence>
<dbReference type="GO" id="GO:0006874">
    <property type="term" value="P:intracellular calcium ion homeostasis"/>
    <property type="evidence" value="ECO:0007669"/>
    <property type="project" value="TreeGrafter"/>
</dbReference>
<dbReference type="RefSeq" id="WP_141611255.1">
    <property type="nucleotide sequence ID" value="NZ_VIGC02000023.1"/>
</dbReference>
<keyword evidence="2 5" id="KW-0812">Transmembrane</keyword>
<dbReference type="EMBL" id="VIGC01000023">
    <property type="protein sequence ID" value="TQE94508.1"/>
    <property type="molecule type" value="Genomic_DNA"/>
</dbReference>
<feature type="transmembrane region" description="Helical" evidence="5">
    <location>
        <begin position="101"/>
        <end position="121"/>
    </location>
</feature>
<evidence type="ECO:0000256" key="1">
    <source>
        <dbReference type="ARBA" id="ARBA00004141"/>
    </source>
</evidence>
<feature type="transmembrane region" description="Helical" evidence="5">
    <location>
        <begin position="275"/>
        <end position="295"/>
    </location>
</feature>
<accession>A0A540VCK6</accession>
<dbReference type="InterPro" id="IPR004837">
    <property type="entry name" value="NaCa_Exmemb"/>
</dbReference>
<keyword evidence="3 5" id="KW-1133">Transmembrane helix</keyword>
<dbReference type="GO" id="GO:0005262">
    <property type="term" value="F:calcium channel activity"/>
    <property type="evidence" value="ECO:0007669"/>
    <property type="project" value="TreeGrafter"/>
</dbReference>
<organism evidence="7 8">
    <name type="scientific">Litorilinea aerophila</name>
    <dbReference type="NCBI Taxonomy" id="1204385"/>
    <lineage>
        <taxon>Bacteria</taxon>
        <taxon>Bacillati</taxon>
        <taxon>Chloroflexota</taxon>
        <taxon>Caldilineae</taxon>
        <taxon>Caldilineales</taxon>
        <taxon>Caldilineaceae</taxon>
        <taxon>Litorilinea</taxon>
    </lineage>
</organism>
<dbReference type="PANTHER" id="PTHR10846:SF8">
    <property type="entry name" value="INNER MEMBRANE PROTEIN YRBG"/>
    <property type="match status" value="1"/>
</dbReference>